<evidence type="ECO:0000256" key="4">
    <source>
        <dbReference type="ARBA" id="ARBA00023295"/>
    </source>
</evidence>
<evidence type="ECO:0000256" key="3">
    <source>
        <dbReference type="ARBA" id="ARBA00022801"/>
    </source>
</evidence>
<keyword evidence="3" id="KW-0378">Hydrolase</keyword>
<evidence type="ECO:0000256" key="5">
    <source>
        <dbReference type="PIRSR" id="PIRSR606710-1"/>
    </source>
</evidence>
<feature type="domain" description="Beta-galactosidase galactose-binding" evidence="11">
    <location>
        <begin position="1238"/>
        <end position="1299"/>
    </location>
</feature>
<feature type="compositionally biased region" description="Polar residues" evidence="7">
    <location>
        <begin position="343"/>
        <end position="352"/>
    </location>
</feature>
<dbReference type="Gene3D" id="2.60.120.260">
    <property type="entry name" value="Galactose-binding domain-like"/>
    <property type="match status" value="1"/>
</dbReference>
<dbReference type="PANTHER" id="PTHR42812:SF12">
    <property type="entry name" value="BETA-XYLOSIDASE-RELATED"/>
    <property type="match status" value="1"/>
</dbReference>
<dbReference type="SUPFAM" id="SSF49785">
    <property type="entry name" value="Galactose-binding domain-like"/>
    <property type="match status" value="1"/>
</dbReference>
<accession>A0A1G6R552</accession>
<dbReference type="GO" id="GO:0005975">
    <property type="term" value="P:carbohydrate metabolic process"/>
    <property type="evidence" value="ECO:0007669"/>
    <property type="project" value="InterPro"/>
</dbReference>
<dbReference type="InterPro" id="IPR048913">
    <property type="entry name" value="BetaGal_gal-bd"/>
</dbReference>
<evidence type="ECO:0000256" key="7">
    <source>
        <dbReference type="SAM" id="MobiDB-lite"/>
    </source>
</evidence>
<dbReference type="InterPro" id="IPR051795">
    <property type="entry name" value="Glycosyl_Hydrlase_43"/>
</dbReference>
<feature type="active site" description="Proton acceptor" evidence="5">
    <location>
        <position position="53"/>
    </location>
</feature>
<feature type="signal peptide" evidence="8">
    <location>
        <begin position="1"/>
        <end position="24"/>
    </location>
</feature>
<dbReference type="Pfam" id="PF04616">
    <property type="entry name" value="Glyco_hydro_43"/>
    <property type="match status" value="1"/>
</dbReference>
<dbReference type="InterPro" id="IPR023296">
    <property type="entry name" value="Glyco_hydro_beta-prop_sf"/>
</dbReference>
<dbReference type="InterPro" id="IPR041542">
    <property type="entry name" value="GH43_C2"/>
</dbReference>
<feature type="chain" id="PRO_5011769559" evidence="8">
    <location>
        <begin position="25"/>
        <end position="1327"/>
    </location>
</feature>
<evidence type="ECO:0000256" key="2">
    <source>
        <dbReference type="ARBA" id="ARBA00009865"/>
    </source>
</evidence>
<dbReference type="InterPro" id="IPR008979">
    <property type="entry name" value="Galactose-bd-like_sf"/>
</dbReference>
<dbReference type="Gene3D" id="2.60.120.200">
    <property type="match status" value="1"/>
</dbReference>
<evidence type="ECO:0000259" key="10">
    <source>
        <dbReference type="Pfam" id="PF17851"/>
    </source>
</evidence>
<evidence type="ECO:0000256" key="1">
    <source>
        <dbReference type="ARBA" id="ARBA00009809"/>
    </source>
</evidence>
<dbReference type="InterPro" id="IPR001944">
    <property type="entry name" value="Glycoside_Hdrlase_35"/>
</dbReference>
<dbReference type="PANTHER" id="PTHR42812">
    <property type="entry name" value="BETA-XYLOSIDASE"/>
    <property type="match status" value="1"/>
</dbReference>
<dbReference type="EMBL" id="FMZO01000005">
    <property type="protein sequence ID" value="SDC99732.1"/>
    <property type="molecule type" value="Genomic_DNA"/>
</dbReference>
<dbReference type="PRINTS" id="PR00742">
    <property type="entry name" value="GLHYDRLASE35"/>
</dbReference>
<reference evidence="13" key="1">
    <citation type="submission" date="2016-10" db="EMBL/GenBank/DDBJ databases">
        <authorList>
            <person name="Varghese N."/>
            <person name="Submissions S."/>
        </authorList>
    </citation>
    <scope>NUCLEOTIDE SEQUENCE [LARGE SCALE GENOMIC DNA]</scope>
    <source>
        <strain evidence="13">DSM 25811 / CCM 8410 / LMG 26954 / E90</strain>
    </source>
</reference>
<keyword evidence="4" id="KW-0326">Glycosidase</keyword>
<dbReference type="InterPro" id="IPR017853">
    <property type="entry name" value="GH"/>
</dbReference>
<dbReference type="GO" id="GO:0004553">
    <property type="term" value="F:hydrolase activity, hydrolyzing O-glycosyl compounds"/>
    <property type="evidence" value="ECO:0007669"/>
    <property type="project" value="InterPro"/>
</dbReference>
<keyword evidence="13" id="KW-1185">Reference proteome</keyword>
<dbReference type="STRING" id="1285928.SAMN04487894_105150"/>
<dbReference type="SUPFAM" id="SSF49899">
    <property type="entry name" value="Concanavalin A-like lectins/glucanases"/>
    <property type="match status" value="1"/>
</dbReference>
<evidence type="ECO:0000256" key="8">
    <source>
        <dbReference type="SAM" id="SignalP"/>
    </source>
</evidence>
<dbReference type="RefSeq" id="WP_176954386.1">
    <property type="nucleotide sequence ID" value="NZ_FMZO01000005.1"/>
</dbReference>
<dbReference type="Pfam" id="PF17851">
    <property type="entry name" value="GH43_C2"/>
    <property type="match status" value="1"/>
</dbReference>
<evidence type="ECO:0000259" key="9">
    <source>
        <dbReference type="Pfam" id="PF01301"/>
    </source>
</evidence>
<dbReference type="Pfam" id="PF01301">
    <property type="entry name" value="Glyco_hydro_35"/>
    <property type="match status" value="1"/>
</dbReference>
<comment type="similarity">
    <text evidence="2">Belongs to the glycosyl hydrolase 43 family.</text>
</comment>
<feature type="domain" description="Beta-xylosidase C-terminal Concanavalin A-like" evidence="10">
    <location>
        <begin position="350"/>
        <end position="535"/>
    </location>
</feature>
<feature type="domain" description="Glycoside hydrolase 35 catalytic" evidence="9">
    <location>
        <begin position="556"/>
        <end position="886"/>
    </location>
</feature>
<comment type="similarity">
    <text evidence="1">Belongs to the glycosyl hydrolase 35 family.</text>
</comment>
<evidence type="ECO:0000256" key="6">
    <source>
        <dbReference type="PIRSR" id="PIRSR606710-2"/>
    </source>
</evidence>
<protein>
    <submittedName>
        <fullName evidence="12">Beta-xylosidase</fullName>
    </submittedName>
</protein>
<name>A0A1G6R552_NIADE</name>
<evidence type="ECO:0000313" key="13">
    <source>
        <dbReference type="Proteomes" id="UP000198757"/>
    </source>
</evidence>
<sequence>MKRSAVTYFVFFLLTGIMAMPVQAQKQASRGVWTADNGNGTYKNPFLWGDWPDPDITRVGDTYYMVSTSMHYVPGCPVLKSKDLVNWEMASYAVDRYDEDPRYDLQGGEMYLRGSWAATIRHHKGLFYVGFCTPNWGKEKGQFSMCTTKDINGPWKRTVFPEYLYDPGLFFDDDGKVYVVHGQHHLYVTELAADALSVKGEKKLIWDKGIPVPDGSSAPGGNYGMEGSHVYKINGYYYITCPAGGTEGWQVCLRSKNIYGPYESKIIVQDESSYPRNGLHQGGMVQVQDGSWWFIIMQDRGPMGRVPHLVPVVWKEGWPMLGKNGEGKGVVVHTKPRTGKTYPVQTPATSDEFSSKRPGLQWQWNHNPDNAKWSLTERPGYLRLKGGYAKDLLGARNSLSQRVQGPASAAITELDFSRMKDGDVAGLAVFEKPYAFVGIEQKGRARRLVMVNNGRTIDSAVLPPASRVWLKAQATDKGFIATFSYSFNGKEFHPLGNELKMGLGLTWTANRFMLFNYNTVPDAVPGYADFNWFHFTGSNELPVVNDRISYNGDCMKIDGKDVFIYSAAFHYYLTPQQLWRDRFRKIKAAGMNTVETYIPWNITELNMPSGVADQSKFDFSTLKAYLKMASDEFGLYVIARPGPFICAEWAGGGYPRWLAKFLPKDIPDAFWLRSNEPEHVKWSLHWFDAVSKVLAGYQLTRKPAGSKGVIMVQIENEYNAHGAKGKDQFLKALYHSVRNAGINLPVFTCLTSETRGSRDPILKEVFDTDNFYVGLREAPSCAQRIMSLRRRQPHAPAFVTELQGGWFSTTKGSLSEDNYSDYRHYRAITLMSILGGATGINTYMFVGGTHFANWGARGQTATYDYNAAIRENGALSKKYEVARSVSRFIQTYQDQLLHSRGGPCSITGAPAGVYGGVRTAADGTRFVFLHNTHPDSAASGTATLIPGSTAVIKDPIYNIDQNGNKVLISAGGDTAHKLTAGLPTFDIAYQLDGLATKVLVIPPGKQAAEGTWWFADPVKDPVVKNDPVTIRIKTVLKRDEDFNVAWKRINGQSLPELNINDPRYVLYRSTPVVKDPAAFTRLLFNTYSRDIISVQVNGKIAPRLYPSDKYAAEATRNLDKSFARIRPDEFDNAFDISGLLKKGTNEIIALYENIGHEHGYVPMEELCGIRRAGLADTLAAISQELDWQLGAQLSGIQNGWTGGMVANAGWKTVTLDTGMEIPRKGNNLQPKGKQEALMTWYRASFALPASKEAQQHTWRMLINASGVGDIYLNGHNIGRYWEVGPQREFYLPECWLKTGPGATNNITIGLRQTMNGAVLKAMEIASY</sequence>
<dbReference type="Proteomes" id="UP000198757">
    <property type="component" value="Unassembled WGS sequence"/>
</dbReference>
<dbReference type="SUPFAM" id="SSF51445">
    <property type="entry name" value="(Trans)glycosidases"/>
    <property type="match status" value="1"/>
</dbReference>
<dbReference type="Pfam" id="PF21467">
    <property type="entry name" value="BetaGal_gal-bd"/>
    <property type="match status" value="1"/>
</dbReference>
<evidence type="ECO:0000259" key="11">
    <source>
        <dbReference type="Pfam" id="PF21467"/>
    </source>
</evidence>
<dbReference type="Gene3D" id="2.115.10.20">
    <property type="entry name" value="Glycosyl hydrolase domain, family 43"/>
    <property type="match status" value="1"/>
</dbReference>
<organism evidence="12 13">
    <name type="scientific">Niabella drilacis (strain DSM 25811 / CCM 8410 / CCUG 62505 / LMG 26954 / E90)</name>
    <dbReference type="NCBI Taxonomy" id="1285928"/>
    <lineage>
        <taxon>Bacteria</taxon>
        <taxon>Pseudomonadati</taxon>
        <taxon>Bacteroidota</taxon>
        <taxon>Chitinophagia</taxon>
        <taxon>Chitinophagales</taxon>
        <taxon>Chitinophagaceae</taxon>
        <taxon>Niabella</taxon>
    </lineage>
</organism>
<dbReference type="InterPro" id="IPR031330">
    <property type="entry name" value="Gly_Hdrlase_35_cat"/>
</dbReference>
<dbReference type="Gene3D" id="3.20.20.80">
    <property type="entry name" value="Glycosidases"/>
    <property type="match status" value="1"/>
</dbReference>
<dbReference type="CDD" id="cd09001">
    <property type="entry name" value="GH43_FsAxh1-like"/>
    <property type="match status" value="1"/>
</dbReference>
<feature type="site" description="Important for catalytic activity, responsible for pKa modulation of the active site Glu and correct orientation of both the proton donor and substrate" evidence="6">
    <location>
        <position position="166"/>
    </location>
</feature>
<dbReference type="SUPFAM" id="SSF75005">
    <property type="entry name" value="Arabinanase/levansucrase/invertase"/>
    <property type="match status" value="1"/>
</dbReference>
<feature type="region of interest" description="Disordered" evidence="7">
    <location>
        <begin position="333"/>
        <end position="356"/>
    </location>
</feature>
<keyword evidence="8" id="KW-0732">Signal</keyword>
<dbReference type="InterPro" id="IPR006710">
    <property type="entry name" value="Glyco_hydro_43"/>
</dbReference>
<gene>
    <name evidence="12" type="ORF">SAMN04487894_105150</name>
</gene>
<proteinExistence type="inferred from homology"/>
<evidence type="ECO:0000313" key="12">
    <source>
        <dbReference type="EMBL" id="SDC99732.1"/>
    </source>
</evidence>
<feature type="active site" description="Proton donor" evidence="5">
    <location>
        <position position="226"/>
    </location>
</feature>
<dbReference type="InterPro" id="IPR013320">
    <property type="entry name" value="ConA-like_dom_sf"/>
</dbReference>